<dbReference type="Gene3D" id="3.40.50.410">
    <property type="entry name" value="von Willebrand factor, type A domain"/>
    <property type="match status" value="1"/>
</dbReference>
<dbReference type="AlphaFoldDB" id="A0A8J2TYF1"/>
<name>A0A8J2TYF1_9MICO</name>
<dbReference type="CDD" id="cd00198">
    <property type="entry name" value="vWFA"/>
    <property type="match status" value="1"/>
</dbReference>
<evidence type="ECO:0000256" key="1">
    <source>
        <dbReference type="SAM" id="Phobius"/>
    </source>
</evidence>
<dbReference type="Proteomes" id="UP000616114">
    <property type="component" value="Unassembled WGS sequence"/>
</dbReference>
<protein>
    <recommendedName>
        <fullName evidence="2">VWFA domain-containing protein</fullName>
    </recommendedName>
</protein>
<dbReference type="PROSITE" id="PS50234">
    <property type="entry name" value="VWFA"/>
    <property type="match status" value="1"/>
</dbReference>
<evidence type="ECO:0000313" key="3">
    <source>
        <dbReference type="EMBL" id="GGA15180.1"/>
    </source>
</evidence>
<feature type="transmembrane region" description="Helical" evidence="1">
    <location>
        <begin position="6"/>
        <end position="27"/>
    </location>
</feature>
<dbReference type="EMBL" id="BMFY01000006">
    <property type="protein sequence ID" value="GGA15180.1"/>
    <property type="molecule type" value="Genomic_DNA"/>
</dbReference>
<sequence length="329" mass="34342">MTFDPQIPVALILLGAALAVAGCVWLLVTGPQPGRRLSWALRLAAVLLLTAAMLRPGVPGEPGEELASDADVFLLVDTTASMGATDWDGEARLDGVRADIDALVRELPGARYSLITFDTEAVTRMPLSTDTTALASALELMEPEYALYSRGSSPWAAAGYLRERLEAAGDRHPDAARLVFYFGDGEATAHEPVAGFGEAAELVHGGAVFGYGSAGGATMPRNDPFPSAAEELIRDPATGEPAVSVPDPGTLDAIAAELGVASTMREPGTAIGEVAAGLALTQLAVPDGRERRTEMHWLPLAGLLAVLTADALLVAARLRILRRAERAAS</sequence>
<accession>A0A8J2TYF1</accession>
<evidence type="ECO:0000313" key="4">
    <source>
        <dbReference type="Proteomes" id="UP000616114"/>
    </source>
</evidence>
<keyword evidence="1" id="KW-0812">Transmembrane</keyword>
<dbReference type="SMART" id="SM00327">
    <property type="entry name" value="VWA"/>
    <property type="match status" value="1"/>
</dbReference>
<keyword evidence="4" id="KW-1185">Reference proteome</keyword>
<organism evidence="3 4">
    <name type="scientific">Sediminivirga luteola</name>
    <dbReference type="NCBI Taxonomy" id="1774748"/>
    <lineage>
        <taxon>Bacteria</taxon>
        <taxon>Bacillati</taxon>
        <taxon>Actinomycetota</taxon>
        <taxon>Actinomycetes</taxon>
        <taxon>Micrococcales</taxon>
        <taxon>Brevibacteriaceae</taxon>
        <taxon>Sediminivirga</taxon>
    </lineage>
</organism>
<dbReference type="InterPro" id="IPR002035">
    <property type="entry name" value="VWF_A"/>
</dbReference>
<evidence type="ECO:0000259" key="2">
    <source>
        <dbReference type="PROSITE" id="PS50234"/>
    </source>
</evidence>
<keyword evidence="1" id="KW-0472">Membrane</keyword>
<feature type="transmembrane region" description="Helical" evidence="1">
    <location>
        <begin position="297"/>
        <end position="316"/>
    </location>
</feature>
<proteinExistence type="predicted"/>
<keyword evidence="1" id="KW-1133">Transmembrane helix</keyword>
<reference evidence="3" key="1">
    <citation type="journal article" date="2014" name="Int. J. Syst. Evol. Microbiol.">
        <title>Complete genome sequence of Corynebacterium casei LMG S-19264T (=DSM 44701T), isolated from a smear-ripened cheese.</title>
        <authorList>
            <consortium name="US DOE Joint Genome Institute (JGI-PGF)"/>
            <person name="Walter F."/>
            <person name="Albersmeier A."/>
            <person name="Kalinowski J."/>
            <person name="Ruckert C."/>
        </authorList>
    </citation>
    <scope>NUCLEOTIDE SEQUENCE</scope>
    <source>
        <strain evidence="3">CGMCC 1.12785</strain>
    </source>
</reference>
<dbReference type="RefSeq" id="WP_188550561.1">
    <property type="nucleotide sequence ID" value="NZ_BMFY01000006.1"/>
</dbReference>
<gene>
    <name evidence="3" type="ORF">GCM10011333_17790</name>
</gene>
<reference evidence="3" key="2">
    <citation type="submission" date="2020-09" db="EMBL/GenBank/DDBJ databases">
        <authorList>
            <person name="Sun Q."/>
            <person name="Zhou Y."/>
        </authorList>
    </citation>
    <scope>NUCLEOTIDE SEQUENCE</scope>
    <source>
        <strain evidence="3">CGMCC 1.12785</strain>
    </source>
</reference>
<dbReference type="SUPFAM" id="SSF53300">
    <property type="entry name" value="vWA-like"/>
    <property type="match status" value="1"/>
</dbReference>
<dbReference type="InterPro" id="IPR036465">
    <property type="entry name" value="vWFA_dom_sf"/>
</dbReference>
<comment type="caution">
    <text evidence="3">The sequence shown here is derived from an EMBL/GenBank/DDBJ whole genome shotgun (WGS) entry which is preliminary data.</text>
</comment>
<feature type="domain" description="VWFA" evidence="2">
    <location>
        <begin position="71"/>
        <end position="258"/>
    </location>
</feature>
<dbReference type="Pfam" id="PF13519">
    <property type="entry name" value="VWA_2"/>
    <property type="match status" value="1"/>
</dbReference>